<keyword evidence="1" id="KW-1071">Ligand-gated ion channel</keyword>
<dbReference type="PROSITE" id="PS50042">
    <property type="entry name" value="CNMP_BINDING_3"/>
    <property type="match status" value="1"/>
</dbReference>
<dbReference type="InterPro" id="IPR018490">
    <property type="entry name" value="cNMP-bd_dom_sf"/>
</dbReference>
<evidence type="ECO:0000256" key="1">
    <source>
        <dbReference type="ARBA" id="ARBA00023286"/>
    </source>
</evidence>
<dbReference type="EMBL" id="DSRP01000114">
    <property type="protein sequence ID" value="HGG91645.1"/>
    <property type="molecule type" value="Genomic_DNA"/>
</dbReference>
<dbReference type="SUPFAM" id="SSF51206">
    <property type="entry name" value="cAMP-binding domain-like"/>
    <property type="match status" value="1"/>
</dbReference>
<proteinExistence type="predicted"/>
<protein>
    <submittedName>
        <fullName evidence="3">Cyclic nucleotide-binding domain-containing protein</fullName>
    </submittedName>
</protein>
<dbReference type="AlphaFoldDB" id="A0A7C3WCF5"/>
<dbReference type="InterPro" id="IPR014710">
    <property type="entry name" value="RmlC-like_jellyroll"/>
</dbReference>
<organism evidence="3">
    <name type="scientific">Fundidesulfovibrio putealis</name>
    <dbReference type="NCBI Taxonomy" id="270496"/>
    <lineage>
        <taxon>Bacteria</taxon>
        <taxon>Pseudomonadati</taxon>
        <taxon>Thermodesulfobacteriota</taxon>
        <taxon>Desulfovibrionia</taxon>
        <taxon>Desulfovibrionales</taxon>
        <taxon>Desulfovibrionaceae</taxon>
        <taxon>Fundidesulfovibrio</taxon>
    </lineage>
</organism>
<dbReference type="PANTHER" id="PTHR45638:SF11">
    <property type="entry name" value="CYCLIC NUCLEOTIDE-GATED CATION CHANNEL SUBUNIT A"/>
    <property type="match status" value="1"/>
</dbReference>
<dbReference type="Gene3D" id="2.60.120.10">
    <property type="entry name" value="Jelly Rolls"/>
    <property type="match status" value="1"/>
</dbReference>
<dbReference type="GO" id="GO:0044877">
    <property type="term" value="F:protein-containing complex binding"/>
    <property type="evidence" value="ECO:0007669"/>
    <property type="project" value="TreeGrafter"/>
</dbReference>
<dbReference type="InterPro" id="IPR050866">
    <property type="entry name" value="CNG_cation_channel"/>
</dbReference>
<name>A0A7C3WCF5_9BACT</name>
<keyword evidence="1" id="KW-0407">Ion channel</keyword>
<keyword evidence="1" id="KW-0813">Transport</keyword>
<dbReference type="GO" id="GO:0005221">
    <property type="term" value="F:intracellularly cyclic nucleotide-activated monoatomic cation channel activity"/>
    <property type="evidence" value="ECO:0007669"/>
    <property type="project" value="InterPro"/>
</dbReference>
<gene>
    <name evidence="3" type="ORF">ENR59_01660</name>
</gene>
<reference evidence="3" key="1">
    <citation type="journal article" date="2020" name="mSystems">
        <title>Genome- and Community-Level Interaction Insights into Carbon Utilization and Element Cycling Functions of Hydrothermarchaeota in Hydrothermal Sediment.</title>
        <authorList>
            <person name="Zhou Z."/>
            <person name="Liu Y."/>
            <person name="Xu W."/>
            <person name="Pan J."/>
            <person name="Luo Z.H."/>
            <person name="Li M."/>
        </authorList>
    </citation>
    <scope>NUCLEOTIDE SEQUENCE [LARGE SCALE GENOMIC DNA]</scope>
    <source>
        <strain evidence="3">SpSt-413</strain>
    </source>
</reference>
<dbReference type="SMART" id="SM00100">
    <property type="entry name" value="cNMP"/>
    <property type="match status" value="1"/>
</dbReference>
<accession>A0A7C3WCF5</accession>
<dbReference type="CDD" id="cd00038">
    <property type="entry name" value="CAP_ED"/>
    <property type="match status" value="1"/>
</dbReference>
<dbReference type="InterPro" id="IPR000595">
    <property type="entry name" value="cNMP-bd_dom"/>
</dbReference>
<comment type="caution">
    <text evidence="3">The sequence shown here is derived from an EMBL/GenBank/DDBJ whole genome shotgun (WGS) entry which is preliminary data.</text>
</comment>
<dbReference type="PANTHER" id="PTHR45638">
    <property type="entry name" value="CYCLIC NUCLEOTIDE-GATED CATION CHANNEL SUBUNIT A"/>
    <property type="match status" value="1"/>
</dbReference>
<keyword evidence="1" id="KW-0406">Ion transport</keyword>
<dbReference type="Pfam" id="PF00027">
    <property type="entry name" value="cNMP_binding"/>
    <property type="match status" value="1"/>
</dbReference>
<evidence type="ECO:0000259" key="2">
    <source>
        <dbReference type="PROSITE" id="PS50042"/>
    </source>
</evidence>
<evidence type="ECO:0000313" key="3">
    <source>
        <dbReference type="EMBL" id="HGG91645.1"/>
    </source>
</evidence>
<sequence length="175" mass="19220">MSSSTEPGQAPDACGYNDFLDIVRGLPLFASVPLDVCKVLAYLSQAEHFQPGDYLVRQDDHAETFFYLTCGKAVVTRDVDGAPVEIKRFGPGDSLGGLALILGGRSLYNVQAVEVTTAMALTREKFLKTVQRFPQVEPAMLQSLAGYVLAWEERFLARHPETFTSCGMDFGLSLY</sequence>
<feature type="domain" description="Cyclic nucleotide-binding" evidence="2">
    <location>
        <begin position="28"/>
        <end position="147"/>
    </location>
</feature>